<dbReference type="GO" id="GO:0002949">
    <property type="term" value="P:tRNA threonylcarbamoyladenosine modification"/>
    <property type="evidence" value="ECO:0007669"/>
    <property type="project" value="InterPro"/>
</dbReference>
<dbReference type="InParanoid" id="A0A061A9N2"/>
<evidence type="ECO:0000256" key="2">
    <source>
        <dbReference type="ARBA" id="ARBA00007599"/>
    </source>
</evidence>
<evidence type="ECO:0000313" key="12">
    <source>
        <dbReference type="Proteomes" id="UP000032434"/>
    </source>
</evidence>
<keyword evidence="9" id="KW-0460">Magnesium</keyword>
<evidence type="ECO:0000256" key="1">
    <source>
        <dbReference type="ARBA" id="ARBA00004496"/>
    </source>
</evidence>
<evidence type="ECO:0000256" key="7">
    <source>
        <dbReference type="ARBA" id="ARBA00022741"/>
    </source>
</evidence>
<keyword evidence="6" id="KW-0479">Metal-binding</keyword>
<dbReference type="Gene3D" id="3.40.50.300">
    <property type="entry name" value="P-loop containing nucleotide triphosphate hydrolases"/>
    <property type="match status" value="1"/>
</dbReference>
<dbReference type="SUPFAM" id="SSF52540">
    <property type="entry name" value="P-loop containing nucleoside triphosphate hydrolases"/>
    <property type="match status" value="1"/>
</dbReference>
<comment type="subcellular location">
    <subcellularLocation>
        <location evidence="1">Cytoplasm</location>
    </subcellularLocation>
</comment>
<evidence type="ECO:0000256" key="4">
    <source>
        <dbReference type="ARBA" id="ARBA00022490"/>
    </source>
</evidence>
<sequence>MKTFITNSKEETIELGYRLMEKMPKDMKVILLNGDLSSGKTTFTKGIAKALGIKQIVNSPTFTILKIYQGDKTLYHLDLYRMHDVGTDFDLEEYINDRSGVAVIEWPHQVDELLPLRYVEVDLTWLDENQRKIEIKSIGDDGKWVLSL</sequence>
<evidence type="ECO:0000256" key="9">
    <source>
        <dbReference type="ARBA" id="ARBA00022842"/>
    </source>
</evidence>
<evidence type="ECO:0000256" key="5">
    <source>
        <dbReference type="ARBA" id="ARBA00022694"/>
    </source>
</evidence>
<gene>
    <name evidence="11" type="primary">tsaE</name>
    <name evidence="11" type="ORF">Aocu_00360</name>
</gene>
<dbReference type="AlphaFoldDB" id="A0A061A9N2"/>
<keyword evidence="7" id="KW-0547">Nucleotide-binding</keyword>
<keyword evidence="8" id="KW-0067">ATP-binding</keyword>
<keyword evidence="4" id="KW-0963">Cytoplasm</keyword>
<dbReference type="STRING" id="35623.Aocu_00360"/>
<dbReference type="RefSeq" id="WP_045748712.1">
    <property type="nucleotide sequence ID" value="NZ_FUZK01000002.1"/>
</dbReference>
<dbReference type="PANTHER" id="PTHR33540:SF2">
    <property type="entry name" value="TRNA THREONYLCARBAMOYLADENOSINE BIOSYNTHESIS PROTEIN TSAE"/>
    <property type="match status" value="1"/>
</dbReference>
<dbReference type="EMBL" id="LK028559">
    <property type="protein sequence ID" value="CDR30109.1"/>
    <property type="molecule type" value="Genomic_DNA"/>
</dbReference>
<comment type="similarity">
    <text evidence="2">Belongs to the TsaE family.</text>
</comment>
<evidence type="ECO:0000256" key="8">
    <source>
        <dbReference type="ARBA" id="ARBA00022840"/>
    </source>
</evidence>
<dbReference type="Pfam" id="PF02367">
    <property type="entry name" value="TsaE"/>
    <property type="match status" value="1"/>
</dbReference>
<dbReference type="HOGENOM" id="CLU_087829_3_0_14"/>
<dbReference type="Proteomes" id="UP000032434">
    <property type="component" value="Chromosome 1"/>
</dbReference>
<dbReference type="OrthoDB" id="9815896at2"/>
<evidence type="ECO:0000313" key="11">
    <source>
        <dbReference type="EMBL" id="CDR30109.1"/>
    </source>
</evidence>
<dbReference type="GO" id="GO:0005737">
    <property type="term" value="C:cytoplasm"/>
    <property type="evidence" value="ECO:0007669"/>
    <property type="project" value="UniProtKB-SubCell"/>
</dbReference>
<dbReference type="InterPro" id="IPR027417">
    <property type="entry name" value="P-loop_NTPase"/>
</dbReference>
<name>A0A061A9N2_9MOLU</name>
<evidence type="ECO:0000256" key="3">
    <source>
        <dbReference type="ARBA" id="ARBA00019010"/>
    </source>
</evidence>
<dbReference type="InterPro" id="IPR003442">
    <property type="entry name" value="T6A_TsaE"/>
</dbReference>
<dbReference type="NCBIfam" id="TIGR00150">
    <property type="entry name" value="T6A_YjeE"/>
    <property type="match status" value="1"/>
</dbReference>
<dbReference type="KEGG" id="aoc:Aocu_00360"/>
<proteinExistence type="inferred from homology"/>
<dbReference type="PANTHER" id="PTHR33540">
    <property type="entry name" value="TRNA THREONYLCARBAMOYLADENOSINE BIOSYNTHESIS PROTEIN TSAE"/>
    <property type="match status" value="1"/>
</dbReference>
<protein>
    <recommendedName>
        <fullName evidence="3">tRNA threonylcarbamoyladenosine biosynthesis protein TsaE</fullName>
    </recommendedName>
    <alternativeName>
        <fullName evidence="10">t(6)A37 threonylcarbamoyladenosine biosynthesis protein TsaE</fullName>
    </alternativeName>
</protein>
<dbReference type="GO" id="GO:0046872">
    <property type="term" value="F:metal ion binding"/>
    <property type="evidence" value="ECO:0007669"/>
    <property type="project" value="UniProtKB-KW"/>
</dbReference>
<keyword evidence="5" id="KW-0819">tRNA processing</keyword>
<reference evidence="12" key="1">
    <citation type="submission" date="2014-05" db="EMBL/GenBank/DDBJ databases">
        <authorList>
            <person name="Kube M."/>
        </authorList>
    </citation>
    <scope>NUCLEOTIDE SEQUENCE [LARGE SCALE GENOMIC DNA]</scope>
</reference>
<keyword evidence="12" id="KW-1185">Reference proteome</keyword>
<dbReference type="FunCoup" id="A0A061A9N2">
    <property type="interactions" value="276"/>
</dbReference>
<evidence type="ECO:0000256" key="6">
    <source>
        <dbReference type="ARBA" id="ARBA00022723"/>
    </source>
</evidence>
<dbReference type="PATRIC" id="fig|35623.3.peg.36"/>
<evidence type="ECO:0000256" key="10">
    <source>
        <dbReference type="ARBA" id="ARBA00032441"/>
    </source>
</evidence>
<organism evidence="11 12">
    <name type="scientific">Acholeplasma oculi</name>
    <dbReference type="NCBI Taxonomy" id="35623"/>
    <lineage>
        <taxon>Bacteria</taxon>
        <taxon>Bacillati</taxon>
        <taxon>Mycoplasmatota</taxon>
        <taxon>Mollicutes</taxon>
        <taxon>Acholeplasmatales</taxon>
        <taxon>Acholeplasmataceae</taxon>
        <taxon>Acholeplasma</taxon>
    </lineage>
</organism>
<dbReference type="GO" id="GO:0005524">
    <property type="term" value="F:ATP binding"/>
    <property type="evidence" value="ECO:0007669"/>
    <property type="project" value="UniProtKB-KW"/>
</dbReference>
<accession>A0A061A9N2</accession>